<proteinExistence type="predicted"/>
<evidence type="ECO:0000259" key="3">
    <source>
        <dbReference type="Pfam" id="PF13525"/>
    </source>
</evidence>
<organism evidence="4 5">
    <name type="scientific">Fundidesulfovibrio magnetotacticus</name>
    <dbReference type="NCBI Taxonomy" id="2730080"/>
    <lineage>
        <taxon>Bacteria</taxon>
        <taxon>Pseudomonadati</taxon>
        <taxon>Thermodesulfobacteriota</taxon>
        <taxon>Desulfovibrionia</taxon>
        <taxon>Desulfovibrionales</taxon>
        <taxon>Desulfovibrionaceae</taxon>
        <taxon>Fundidesulfovibrio</taxon>
    </lineage>
</organism>
<reference evidence="4 5" key="2">
    <citation type="submission" date="2020-05" db="EMBL/GenBank/DDBJ databases">
        <title>Draft genome sequence of Desulfovibrio sp. strainFSS-1.</title>
        <authorList>
            <person name="Shimoshige H."/>
            <person name="Kobayashi H."/>
            <person name="Maekawa T."/>
        </authorList>
    </citation>
    <scope>NUCLEOTIDE SEQUENCE [LARGE SCALE GENOMIC DNA]</scope>
    <source>
        <strain evidence="4 5">SIID29052-01</strain>
    </source>
</reference>
<sequence length="323" mass="34296">MRRFGLIVLAMGLVAGGCAQKQPSRDAARLNNLESGFAKFQEQQRARDADMEFKLREIAARLDALAGGKAPGKKAVREAAPARHAQAPASGGRRIVAGQVIPYASLAGPDPAAAPAPIPALMPAPAAYEQRQPAPAEAPRGKRSKTREPQPVAAPAPLPAPAVQTQPTPPAVPAPPVPAVPAPPAPAVPAPAPGPQVSVEEQRLYTEALRAVSANRNDEARKRFNEFQAKFPSSAKNPEVLFWIGESYMGDKSYNQAILSFKDVSARFPGDPKAVEAVYRTAEAYERLGDKANAAFNLKLIVDEHPNSDVAGKARQKLKQLGQ</sequence>
<dbReference type="GO" id="GO:0051301">
    <property type="term" value="P:cell division"/>
    <property type="evidence" value="ECO:0007669"/>
    <property type="project" value="UniProtKB-KW"/>
</dbReference>
<comment type="caution">
    <text evidence="4">The sequence shown here is derived from an EMBL/GenBank/DDBJ whole genome shotgun (WGS) entry which is preliminary data.</text>
</comment>
<evidence type="ECO:0000313" key="5">
    <source>
        <dbReference type="Proteomes" id="UP000494245"/>
    </source>
</evidence>
<feature type="compositionally biased region" description="Pro residues" evidence="2">
    <location>
        <begin position="167"/>
        <end position="178"/>
    </location>
</feature>
<feature type="domain" description="Outer membrane lipoprotein BamD-like" evidence="3">
    <location>
        <begin position="200"/>
        <end position="321"/>
    </location>
</feature>
<feature type="region of interest" description="Disordered" evidence="2">
    <location>
        <begin position="127"/>
        <end position="178"/>
    </location>
</feature>
<dbReference type="InterPro" id="IPR011990">
    <property type="entry name" value="TPR-like_helical_dom_sf"/>
</dbReference>
<evidence type="ECO:0000256" key="2">
    <source>
        <dbReference type="SAM" id="MobiDB-lite"/>
    </source>
</evidence>
<keyword evidence="5" id="KW-1185">Reference proteome</keyword>
<evidence type="ECO:0000256" key="1">
    <source>
        <dbReference type="ARBA" id="ARBA00022729"/>
    </source>
</evidence>
<keyword evidence="4" id="KW-0132">Cell division</keyword>
<dbReference type="Proteomes" id="UP000494245">
    <property type="component" value="Unassembled WGS sequence"/>
</dbReference>
<dbReference type="PROSITE" id="PS51257">
    <property type="entry name" value="PROKAR_LIPOPROTEIN"/>
    <property type="match status" value="1"/>
</dbReference>
<dbReference type="RefSeq" id="WP_173086610.1">
    <property type="nucleotide sequence ID" value="NZ_BLTE01000018.1"/>
</dbReference>
<dbReference type="InterPro" id="IPR039565">
    <property type="entry name" value="BamD-like"/>
</dbReference>
<dbReference type="SUPFAM" id="SSF48452">
    <property type="entry name" value="TPR-like"/>
    <property type="match status" value="1"/>
</dbReference>
<reference evidence="4 5" key="1">
    <citation type="submission" date="2020-04" db="EMBL/GenBank/DDBJ databases">
        <authorList>
            <consortium name="Desulfovibrio sp. FSS-1 genome sequencing consortium"/>
            <person name="Shimoshige H."/>
            <person name="Kobayashi H."/>
            <person name="Maekawa T."/>
        </authorList>
    </citation>
    <scope>NUCLEOTIDE SEQUENCE [LARGE SCALE GENOMIC DNA]</scope>
    <source>
        <strain evidence="4 5">SIID29052-01</strain>
    </source>
</reference>
<dbReference type="AlphaFoldDB" id="A0A6V8M0Z6"/>
<evidence type="ECO:0000313" key="4">
    <source>
        <dbReference type="EMBL" id="GFK95527.1"/>
    </source>
</evidence>
<name>A0A6V8M0Z6_9BACT</name>
<dbReference type="Pfam" id="PF13525">
    <property type="entry name" value="YfiO"/>
    <property type="match status" value="1"/>
</dbReference>
<dbReference type="EMBL" id="BLTE01000018">
    <property type="protein sequence ID" value="GFK95527.1"/>
    <property type="molecule type" value="Genomic_DNA"/>
</dbReference>
<keyword evidence="1" id="KW-0732">Signal</keyword>
<protein>
    <submittedName>
        <fullName evidence="4">Cell division coordinator CpoB</fullName>
    </submittedName>
</protein>
<gene>
    <name evidence="4" type="primary">cpoB_3</name>
    <name evidence="4" type="ORF">NNJEOMEG_03393</name>
</gene>
<accession>A0A6V8M0Z6</accession>
<dbReference type="Gene3D" id="1.25.40.10">
    <property type="entry name" value="Tetratricopeptide repeat domain"/>
    <property type="match status" value="1"/>
</dbReference>
<keyword evidence="4" id="KW-0131">Cell cycle</keyword>